<proteinExistence type="predicted"/>
<keyword evidence="2" id="KW-1185">Reference proteome</keyword>
<comment type="caution">
    <text evidence="1">The sequence shown here is derived from an EMBL/GenBank/DDBJ whole genome shotgun (WGS) entry which is preliminary data.</text>
</comment>
<evidence type="ECO:0000313" key="2">
    <source>
        <dbReference type="Proteomes" id="UP000827976"/>
    </source>
</evidence>
<organism evidence="1 2">
    <name type="scientific">Dioscorea alata</name>
    <name type="common">Purple yam</name>
    <dbReference type="NCBI Taxonomy" id="55571"/>
    <lineage>
        <taxon>Eukaryota</taxon>
        <taxon>Viridiplantae</taxon>
        <taxon>Streptophyta</taxon>
        <taxon>Embryophyta</taxon>
        <taxon>Tracheophyta</taxon>
        <taxon>Spermatophyta</taxon>
        <taxon>Magnoliopsida</taxon>
        <taxon>Liliopsida</taxon>
        <taxon>Dioscoreales</taxon>
        <taxon>Dioscoreaceae</taxon>
        <taxon>Dioscorea</taxon>
    </lineage>
</organism>
<dbReference type="EMBL" id="CM037014">
    <property type="protein sequence ID" value="KAH7686304.1"/>
    <property type="molecule type" value="Genomic_DNA"/>
</dbReference>
<dbReference type="Proteomes" id="UP000827976">
    <property type="component" value="Chromosome 4"/>
</dbReference>
<gene>
    <name evidence="1" type="ORF">IHE45_04G096700</name>
</gene>
<sequence length="230" mass="25321">MLTFPAASIGIPAYSANSPKNRGKNPSLVRPKLQTLVSISAMADPDHHQRDEEEVYSVWAIPPDDLRTKLKTLMATLRSEFGGPEFDPHVTVVGALRLLPDDALHYLHSAASSLGSYSARVSSVSRGSFFYQCVYLLLDPTPEVLNASGHCCAHFGYSNSSAYMPHLSLLYGDLTEEEKEKARVRAEELAEGIVGTTFEISKIGLFNTDTQDKSLKSWEEIAVCELLKDK</sequence>
<name>A0ACB7WDV6_DIOAL</name>
<reference evidence="2" key="1">
    <citation type="journal article" date="2022" name="Nat. Commun.">
        <title>Chromosome evolution and the genetic basis of agronomically important traits in greater yam.</title>
        <authorList>
            <person name="Bredeson J.V."/>
            <person name="Lyons J.B."/>
            <person name="Oniyinde I.O."/>
            <person name="Okereke N.R."/>
            <person name="Kolade O."/>
            <person name="Nnabue I."/>
            <person name="Nwadili C.O."/>
            <person name="Hribova E."/>
            <person name="Parker M."/>
            <person name="Nwogha J."/>
            <person name="Shu S."/>
            <person name="Carlson J."/>
            <person name="Kariba R."/>
            <person name="Muthemba S."/>
            <person name="Knop K."/>
            <person name="Barton G.J."/>
            <person name="Sherwood A.V."/>
            <person name="Lopez-Montes A."/>
            <person name="Asiedu R."/>
            <person name="Jamnadass R."/>
            <person name="Muchugi A."/>
            <person name="Goodstein D."/>
            <person name="Egesi C.N."/>
            <person name="Featherston J."/>
            <person name="Asfaw A."/>
            <person name="Simpson G.G."/>
            <person name="Dolezel J."/>
            <person name="Hendre P.S."/>
            <person name="Van Deynze A."/>
            <person name="Kumar P.L."/>
            <person name="Obidiegwu J.E."/>
            <person name="Bhattacharjee R."/>
            <person name="Rokhsar D.S."/>
        </authorList>
    </citation>
    <scope>NUCLEOTIDE SEQUENCE [LARGE SCALE GENOMIC DNA]</scope>
    <source>
        <strain evidence="2">cv. TDa95/00328</strain>
    </source>
</reference>
<accession>A0ACB7WDV6</accession>
<protein>
    <submittedName>
        <fullName evidence="1">2'3'-cyclic-nucleotide 3'-phosphodiesterase protein</fullName>
    </submittedName>
</protein>
<evidence type="ECO:0000313" key="1">
    <source>
        <dbReference type="EMBL" id="KAH7686304.1"/>
    </source>
</evidence>